<evidence type="ECO:0000256" key="3">
    <source>
        <dbReference type="ARBA" id="ARBA00012824"/>
    </source>
</evidence>
<keyword evidence="8" id="KW-1185">Reference proteome</keyword>
<dbReference type="InterPro" id="IPR019999">
    <property type="entry name" value="Anth_synth_I-like"/>
</dbReference>
<evidence type="ECO:0000256" key="4">
    <source>
        <dbReference type="ARBA" id="ARBA00023235"/>
    </source>
</evidence>
<feature type="domain" description="Chorismate-utilising enzyme C-terminal" evidence="6">
    <location>
        <begin position="152"/>
        <end position="405"/>
    </location>
</feature>
<dbReference type="EMBL" id="JAJMLW010000001">
    <property type="protein sequence ID" value="MCI2241075.1"/>
    <property type="molecule type" value="Genomic_DNA"/>
</dbReference>
<dbReference type="Proteomes" id="UP001430755">
    <property type="component" value="Unassembled WGS sequence"/>
</dbReference>
<accession>A0ABS9WDY1</accession>
<keyword evidence="4 7" id="KW-0413">Isomerase</keyword>
<evidence type="ECO:0000259" key="6">
    <source>
        <dbReference type="Pfam" id="PF00425"/>
    </source>
</evidence>
<comment type="caution">
    <text evidence="7">The sequence shown here is derived from an EMBL/GenBank/DDBJ whole genome shotgun (WGS) entry which is preliminary data.</text>
</comment>
<dbReference type="SUPFAM" id="SSF56322">
    <property type="entry name" value="ADC synthase"/>
    <property type="match status" value="1"/>
</dbReference>
<proteinExistence type="inferred from homology"/>
<dbReference type="Gene3D" id="3.60.120.10">
    <property type="entry name" value="Anthranilate synthase"/>
    <property type="match status" value="1"/>
</dbReference>
<dbReference type="InterPro" id="IPR004561">
    <property type="entry name" value="IsoChor_synthase"/>
</dbReference>
<dbReference type="PRINTS" id="PR00095">
    <property type="entry name" value="ANTSNTHASEI"/>
</dbReference>
<dbReference type="RefSeq" id="WP_242162872.1">
    <property type="nucleotide sequence ID" value="NZ_JAJMLW010000001.1"/>
</dbReference>
<dbReference type="PANTHER" id="PTHR42839:SF2">
    <property type="entry name" value="ISOCHORISMATE SYNTHASE ENTC"/>
    <property type="match status" value="1"/>
</dbReference>
<sequence length="416" mass="46199">MTRIHSFTVPVDADIVDAFCLMQKGFTDQFVYYAKDRPVRYLGLGRCIALPALEDAECEYDGPVREEAVFFSFNRFDAENPAPADELFSSFPRLRFMLPEIVLLENERGRFLQVNSLGPVYPGRVERFLRLCAQAPARTRETIPYRLEDDSREEWRRAMGAATAAIEAGRVQKVVLSRRKRLVAERPFSSKDLLVNLIDGDARGTVILYRYADVFFCGCTPELLVRKRGQRVESMCLAGTCPAGADEAERARLAAELMADEKNRAEHDYVVRFVREVFNRVCYDVDVPAEPEIMSLAHVQHLHTPATAQVLEGVELWDLVGDLHPTPATAGLPVGEAMMLIRSIEAYNRGFYVGAAGFVDAAGDGEFSVALRTGVFDGEVGWVYAGCGIVGASDADAEFDEIDLKLKTVLSAFEGA</sequence>
<comment type="similarity">
    <text evidence="2">Belongs to the isochorismate synthase family.</text>
</comment>
<name>A0ABS9WDY1_9ACTN</name>
<dbReference type="EC" id="5.4.4.2" evidence="3"/>
<dbReference type="InterPro" id="IPR005801">
    <property type="entry name" value="ADC_synthase"/>
</dbReference>
<reference evidence="7" key="1">
    <citation type="submission" date="2021-11" db="EMBL/GenBank/DDBJ databases">
        <title>A Novel Adlercreutzia Species, isolated from a Allomyrina dichotoma larva feces.</title>
        <authorList>
            <person name="Suh M.K."/>
        </authorList>
    </citation>
    <scope>NUCLEOTIDE SEQUENCE</scope>
    <source>
        <strain evidence="7">JBNU-10</strain>
    </source>
</reference>
<dbReference type="PANTHER" id="PTHR42839">
    <property type="entry name" value="ISOCHORISMATE SYNTHASE ENTC"/>
    <property type="match status" value="1"/>
</dbReference>
<evidence type="ECO:0000313" key="7">
    <source>
        <dbReference type="EMBL" id="MCI2241075.1"/>
    </source>
</evidence>
<comment type="catalytic activity">
    <reaction evidence="1">
        <text>chorismate = isochorismate</text>
        <dbReference type="Rhea" id="RHEA:18985"/>
        <dbReference type="ChEBI" id="CHEBI:29748"/>
        <dbReference type="ChEBI" id="CHEBI:29780"/>
        <dbReference type="EC" id="5.4.4.2"/>
    </reaction>
</comment>
<dbReference type="NCBIfam" id="TIGR00543">
    <property type="entry name" value="isochor_syn"/>
    <property type="match status" value="1"/>
</dbReference>
<gene>
    <name evidence="7" type="ORF">LPT13_01750</name>
</gene>
<organism evidence="7 8">
    <name type="scientific">Adlercreutzia faecimuris</name>
    <dbReference type="NCBI Taxonomy" id="2897341"/>
    <lineage>
        <taxon>Bacteria</taxon>
        <taxon>Bacillati</taxon>
        <taxon>Actinomycetota</taxon>
        <taxon>Coriobacteriia</taxon>
        <taxon>Eggerthellales</taxon>
        <taxon>Eggerthellaceae</taxon>
        <taxon>Adlercreutzia</taxon>
    </lineage>
</organism>
<evidence type="ECO:0000313" key="8">
    <source>
        <dbReference type="Proteomes" id="UP001430755"/>
    </source>
</evidence>
<evidence type="ECO:0000256" key="2">
    <source>
        <dbReference type="ARBA" id="ARBA00005297"/>
    </source>
</evidence>
<protein>
    <recommendedName>
        <fullName evidence="3">isochorismate synthase</fullName>
        <ecNumber evidence="3">5.4.4.2</ecNumber>
    </recommendedName>
    <alternativeName>
        <fullName evidence="5">Isochorismate mutase</fullName>
    </alternativeName>
</protein>
<dbReference type="GO" id="GO:0008909">
    <property type="term" value="F:isochorismate synthase activity"/>
    <property type="evidence" value="ECO:0007669"/>
    <property type="project" value="UniProtKB-EC"/>
</dbReference>
<dbReference type="Pfam" id="PF00425">
    <property type="entry name" value="Chorismate_bind"/>
    <property type="match status" value="1"/>
</dbReference>
<evidence type="ECO:0000256" key="5">
    <source>
        <dbReference type="ARBA" id="ARBA00041564"/>
    </source>
</evidence>
<dbReference type="InterPro" id="IPR015890">
    <property type="entry name" value="Chorismate_C"/>
</dbReference>
<evidence type="ECO:0000256" key="1">
    <source>
        <dbReference type="ARBA" id="ARBA00000799"/>
    </source>
</evidence>